<dbReference type="Gene3D" id="3.90.226.10">
    <property type="entry name" value="2-enoyl-CoA Hydratase, Chain A, domain 1"/>
    <property type="match status" value="1"/>
</dbReference>
<protein>
    <recommendedName>
        <fullName evidence="3">Serine dehydrogenasease</fullName>
    </recommendedName>
</protein>
<name>A0ABW7YQJ0_9ACTN</name>
<evidence type="ECO:0008006" key="3">
    <source>
        <dbReference type="Google" id="ProtNLM"/>
    </source>
</evidence>
<accession>A0ABW7YQJ0</accession>
<dbReference type="InterPro" id="IPR002825">
    <property type="entry name" value="Pept_S49_ser-pept_pro"/>
</dbReference>
<dbReference type="Proteomes" id="UP001612741">
    <property type="component" value="Unassembled WGS sequence"/>
</dbReference>
<organism evidence="1 2">
    <name type="scientific">Nonomuraea typhae</name>
    <dbReference type="NCBI Taxonomy" id="2603600"/>
    <lineage>
        <taxon>Bacteria</taxon>
        <taxon>Bacillati</taxon>
        <taxon>Actinomycetota</taxon>
        <taxon>Actinomycetes</taxon>
        <taxon>Streptosporangiales</taxon>
        <taxon>Streptosporangiaceae</taxon>
        <taxon>Nonomuraea</taxon>
    </lineage>
</organism>
<dbReference type="RefSeq" id="WP_397081218.1">
    <property type="nucleotide sequence ID" value="NZ_JBITGY010000003.1"/>
</dbReference>
<dbReference type="PANTHER" id="PTHR35984">
    <property type="entry name" value="PERIPLASMIC SERINE PROTEASE"/>
    <property type="match status" value="1"/>
</dbReference>
<evidence type="ECO:0000313" key="2">
    <source>
        <dbReference type="Proteomes" id="UP001612741"/>
    </source>
</evidence>
<dbReference type="Pfam" id="PF01972">
    <property type="entry name" value="SDH_protease"/>
    <property type="match status" value="1"/>
</dbReference>
<sequence>MTDLTAQLAGLEARHGHPMILYAVDIADETVRVVYECLRAAGRTARLGLVLSTTGGEITTARRLALLLREFTEELVVFVPYRARSAGTLVCLSADSLVLGPMAELSPIDANMASTAPPADGPTTVSAEEVRLFRTMAEEWFGVTGEEDRIQVLALVAQRMFPTSLSSLFRYDRLARSVAHELLAYQLPDAGGDERDLIVNRLVEGSFSHEATIFRHEAAALGLKVRLADETEESLLWELAETCRHELQSWRGEGVTGLIAGPGFHARRVRTWVDDPAGPQLRTTWEM</sequence>
<dbReference type="PANTHER" id="PTHR35984:SF1">
    <property type="entry name" value="PERIPLASMIC SERINE PROTEASE"/>
    <property type="match status" value="1"/>
</dbReference>
<dbReference type="EMBL" id="JBITGY010000003">
    <property type="protein sequence ID" value="MFI6497957.1"/>
    <property type="molecule type" value="Genomic_DNA"/>
</dbReference>
<comment type="caution">
    <text evidence="1">The sequence shown here is derived from an EMBL/GenBank/DDBJ whole genome shotgun (WGS) entry which is preliminary data.</text>
</comment>
<reference evidence="1 2" key="1">
    <citation type="submission" date="2024-10" db="EMBL/GenBank/DDBJ databases">
        <title>The Natural Products Discovery Center: Release of the First 8490 Sequenced Strains for Exploring Actinobacteria Biosynthetic Diversity.</title>
        <authorList>
            <person name="Kalkreuter E."/>
            <person name="Kautsar S.A."/>
            <person name="Yang D."/>
            <person name="Bader C.D."/>
            <person name="Teijaro C.N."/>
            <person name="Fluegel L."/>
            <person name="Davis C.M."/>
            <person name="Simpson J.R."/>
            <person name="Lauterbach L."/>
            <person name="Steele A.D."/>
            <person name="Gui C."/>
            <person name="Meng S."/>
            <person name="Li G."/>
            <person name="Viehrig K."/>
            <person name="Ye F."/>
            <person name="Su P."/>
            <person name="Kiefer A.F."/>
            <person name="Nichols A."/>
            <person name="Cepeda A.J."/>
            <person name="Yan W."/>
            <person name="Fan B."/>
            <person name="Jiang Y."/>
            <person name="Adhikari A."/>
            <person name="Zheng C.-J."/>
            <person name="Schuster L."/>
            <person name="Cowan T.M."/>
            <person name="Smanski M.J."/>
            <person name="Chevrette M.G."/>
            <person name="De Carvalho L.P.S."/>
            <person name="Shen B."/>
        </authorList>
    </citation>
    <scope>NUCLEOTIDE SEQUENCE [LARGE SCALE GENOMIC DNA]</scope>
    <source>
        <strain evidence="1 2">NPDC050545</strain>
    </source>
</reference>
<evidence type="ECO:0000313" key="1">
    <source>
        <dbReference type="EMBL" id="MFI6497957.1"/>
    </source>
</evidence>
<gene>
    <name evidence="1" type="ORF">ACIBG2_11255</name>
</gene>
<dbReference type="SUPFAM" id="SSF52096">
    <property type="entry name" value="ClpP/crotonase"/>
    <property type="match status" value="1"/>
</dbReference>
<dbReference type="InterPro" id="IPR029045">
    <property type="entry name" value="ClpP/crotonase-like_dom_sf"/>
</dbReference>
<proteinExistence type="predicted"/>
<keyword evidence="2" id="KW-1185">Reference proteome</keyword>